<reference evidence="3" key="1">
    <citation type="journal article" date="2002" name="Science">
        <title>The draft genome of Ciona intestinalis: insights into chordate and vertebrate origins.</title>
        <authorList>
            <person name="Dehal P."/>
            <person name="Satou Y."/>
            <person name="Campbell R.K."/>
            <person name="Chapman J."/>
            <person name="Degnan B."/>
            <person name="De Tomaso A."/>
            <person name="Davidson B."/>
            <person name="Di Gregorio A."/>
            <person name="Gelpke M."/>
            <person name="Goodstein D.M."/>
            <person name="Harafuji N."/>
            <person name="Hastings K.E."/>
            <person name="Ho I."/>
            <person name="Hotta K."/>
            <person name="Huang W."/>
            <person name="Kawashima T."/>
            <person name="Lemaire P."/>
            <person name="Martinez D."/>
            <person name="Meinertzhagen I.A."/>
            <person name="Necula S."/>
            <person name="Nonaka M."/>
            <person name="Putnam N."/>
            <person name="Rash S."/>
            <person name="Saiga H."/>
            <person name="Satake M."/>
            <person name="Terry A."/>
            <person name="Yamada L."/>
            <person name="Wang H.G."/>
            <person name="Awazu S."/>
            <person name="Azumi K."/>
            <person name="Boore J."/>
            <person name="Branno M."/>
            <person name="Chin-Bow S."/>
            <person name="DeSantis R."/>
            <person name="Doyle S."/>
            <person name="Francino P."/>
            <person name="Keys D.N."/>
            <person name="Haga S."/>
            <person name="Hayashi H."/>
            <person name="Hino K."/>
            <person name="Imai K.S."/>
            <person name="Inaba K."/>
            <person name="Kano S."/>
            <person name="Kobayashi K."/>
            <person name="Kobayashi M."/>
            <person name="Lee B.I."/>
            <person name="Makabe K.W."/>
            <person name="Manohar C."/>
            <person name="Matassi G."/>
            <person name="Medina M."/>
            <person name="Mochizuki Y."/>
            <person name="Mount S."/>
            <person name="Morishita T."/>
            <person name="Miura S."/>
            <person name="Nakayama A."/>
            <person name="Nishizaka S."/>
            <person name="Nomoto H."/>
            <person name="Ohta F."/>
            <person name="Oishi K."/>
            <person name="Rigoutsos I."/>
            <person name="Sano M."/>
            <person name="Sasaki A."/>
            <person name="Sasakura Y."/>
            <person name="Shoguchi E."/>
            <person name="Shin-i T."/>
            <person name="Spagnuolo A."/>
            <person name="Stainier D."/>
            <person name="Suzuki M.M."/>
            <person name="Tassy O."/>
            <person name="Takatori N."/>
            <person name="Tokuoka M."/>
            <person name="Yagi K."/>
            <person name="Yoshizaki F."/>
            <person name="Wada S."/>
            <person name="Zhang C."/>
            <person name="Hyatt P.D."/>
            <person name="Larimer F."/>
            <person name="Detter C."/>
            <person name="Doggett N."/>
            <person name="Glavina T."/>
            <person name="Hawkins T."/>
            <person name="Richardson P."/>
            <person name="Lucas S."/>
            <person name="Kohara Y."/>
            <person name="Levine M."/>
            <person name="Satoh N."/>
            <person name="Rokhsar D.S."/>
        </authorList>
    </citation>
    <scope>NUCLEOTIDE SEQUENCE [LARGE SCALE GENOMIC DNA]</scope>
</reference>
<dbReference type="Proteomes" id="UP000008144">
    <property type="component" value="Unassembled WGS sequence"/>
</dbReference>
<gene>
    <name evidence="2" type="primary">LOC100186557</name>
</gene>
<feature type="compositionally biased region" description="Basic residues" evidence="1">
    <location>
        <begin position="22"/>
        <end position="34"/>
    </location>
</feature>
<dbReference type="GO" id="GO:0005730">
    <property type="term" value="C:nucleolus"/>
    <property type="evidence" value="ECO:0000318"/>
    <property type="project" value="GO_Central"/>
</dbReference>
<sequence length="226" mass="25293">MDGINNAIVGRKAISSSGVDKLKKKKRKKRKIKEGKRSSASSTSATGSPDSEGRVRPHKARSALSCPPNINQQSKRNEADLTDVCEQFNESLRWFPYILSNSRPFRDQTKASTAESETEEEERIAVYKMNRRKRYLAAQQALLALYPDTNNVYAGNTDDIHDSKDAAKPISPRRSHSIPDNTSSYTPTTEIPKLRLQSPRQTCETFDLAVKPLTTTLDNALVQQVL</sequence>
<accession>A0A1W3JHE2</accession>
<dbReference type="AlphaFoldDB" id="A0A1W3JHE2"/>
<dbReference type="GeneTree" id="ENSGT01140000286861"/>
<accession>H2XSF4</accession>
<dbReference type="GeneID" id="100186557"/>
<dbReference type="Ensembl" id="ENSCINT00000035552.1">
    <property type="protein sequence ID" value="ENSCINP00000032588.1"/>
    <property type="gene ID" value="ENSCING00000022296.1"/>
</dbReference>
<protein>
    <submittedName>
        <fullName evidence="2">Protein LIAT1-like</fullName>
    </submittedName>
</protein>
<dbReference type="PANTHER" id="PTHR36474:SF1">
    <property type="entry name" value="PROTEIN LIAT1"/>
    <property type="match status" value="1"/>
</dbReference>
<dbReference type="InterPro" id="IPR038794">
    <property type="entry name" value="LIAT1"/>
</dbReference>
<evidence type="ECO:0000313" key="3">
    <source>
        <dbReference type="Proteomes" id="UP000008144"/>
    </source>
</evidence>
<feature type="compositionally biased region" description="Low complexity" evidence="1">
    <location>
        <begin position="38"/>
        <end position="48"/>
    </location>
</feature>
<dbReference type="KEGG" id="cin:100186557"/>
<evidence type="ECO:0000256" key="1">
    <source>
        <dbReference type="SAM" id="MobiDB-lite"/>
    </source>
</evidence>
<evidence type="ECO:0000313" key="2">
    <source>
        <dbReference type="Ensembl" id="ENSCINP00000032588.1"/>
    </source>
</evidence>
<dbReference type="PANTHER" id="PTHR36474">
    <property type="entry name" value="PROTEIN LIAT1"/>
    <property type="match status" value="1"/>
</dbReference>
<organism evidence="2 3">
    <name type="scientific">Ciona intestinalis</name>
    <name type="common">Transparent sea squirt</name>
    <name type="synonym">Ascidia intestinalis</name>
    <dbReference type="NCBI Taxonomy" id="7719"/>
    <lineage>
        <taxon>Eukaryota</taxon>
        <taxon>Metazoa</taxon>
        <taxon>Chordata</taxon>
        <taxon>Tunicata</taxon>
        <taxon>Ascidiacea</taxon>
        <taxon>Phlebobranchia</taxon>
        <taxon>Cionidae</taxon>
        <taxon>Ciona</taxon>
    </lineage>
</organism>
<proteinExistence type="predicted"/>
<name>A0A1W3JHE2_CIOIN</name>
<feature type="compositionally biased region" description="Polar residues" evidence="1">
    <location>
        <begin position="178"/>
        <end position="189"/>
    </location>
</feature>
<dbReference type="GO" id="GO:0140693">
    <property type="term" value="F:molecular condensate scaffold activity"/>
    <property type="evidence" value="ECO:0000318"/>
    <property type="project" value="GO_Central"/>
</dbReference>
<feature type="compositionally biased region" description="Basic and acidic residues" evidence="1">
    <location>
        <begin position="158"/>
        <end position="167"/>
    </location>
</feature>
<feature type="region of interest" description="Disordered" evidence="1">
    <location>
        <begin position="1"/>
        <end position="77"/>
    </location>
</feature>
<dbReference type="InParanoid" id="A0A1W3JHE2"/>
<keyword evidence="3" id="KW-1185">Reference proteome</keyword>
<reference evidence="2" key="2">
    <citation type="submission" date="2025-08" db="UniProtKB">
        <authorList>
            <consortium name="Ensembl"/>
        </authorList>
    </citation>
    <scope>IDENTIFICATION</scope>
</reference>
<feature type="region of interest" description="Disordered" evidence="1">
    <location>
        <begin position="156"/>
        <end position="192"/>
    </location>
</feature>
<reference evidence="2" key="3">
    <citation type="submission" date="2025-09" db="UniProtKB">
        <authorList>
            <consortium name="Ensembl"/>
        </authorList>
    </citation>
    <scope>IDENTIFICATION</scope>
</reference>
<dbReference type="RefSeq" id="XP_026694771.1">
    <property type="nucleotide sequence ID" value="XM_026838970.1"/>
</dbReference>
<dbReference type="OMA" id="CEQFNES"/>